<accession>A0A0A9DKI7</accession>
<proteinExistence type="predicted"/>
<dbReference type="EMBL" id="GBRH01211750">
    <property type="protein sequence ID" value="JAD86145.1"/>
    <property type="molecule type" value="Transcribed_RNA"/>
</dbReference>
<protein>
    <submittedName>
        <fullName evidence="1">Uncharacterized protein</fullName>
    </submittedName>
</protein>
<evidence type="ECO:0000313" key="1">
    <source>
        <dbReference type="EMBL" id="JAD86145.1"/>
    </source>
</evidence>
<name>A0A0A9DKI7_ARUDO</name>
<dbReference type="AlphaFoldDB" id="A0A0A9DKI7"/>
<sequence>MNCWHNQTMILICNKVAPNCWQNIIWRRADSSLSNIGLLKRS</sequence>
<reference evidence="1" key="1">
    <citation type="submission" date="2014-09" db="EMBL/GenBank/DDBJ databases">
        <authorList>
            <person name="Magalhaes I.L.F."/>
            <person name="Oliveira U."/>
            <person name="Santos F.R."/>
            <person name="Vidigal T.H.D.A."/>
            <person name="Brescovit A.D."/>
            <person name="Santos A.J."/>
        </authorList>
    </citation>
    <scope>NUCLEOTIDE SEQUENCE</scope>
    <source>
        <tissue evidence="1">Shoot tissue taken approximately 20 cm above the soil surface</tissue>
    </source>
</reference>
<reference evidence="1" key="2">
    <citation type="journal article" date="2015" name="Data Brief">
        <title>Shoot transcriptome of the giant reed, Arundo donax.</title>
        <authorList>
            <person name="Barrero R.A."/>
            <person name="Guerrero F.D."/>
            <person name="Moolhuijzen P."/>
            <person name="Goolsby J.A."/>
            <person name="Tidwell J."/>
            <person name="Bellgard S.E."/>
            <person name="Bellgard M.I."/>
        </authorList>
    </citation>
    <scope>NUCLEOTIDE SEQUENCE</scope>
    <source>
        <tissue evidence="1">Shoot tissue taken approximately 20 cm above the soil surface</tissue>
    </source>
</reference>
<organism evidence="1">
    <name type="scientific">Arundo donax</name>
    <name type="common">Giant reed</name>
    <name type="synonym">Donax arundinaceus</name>
    <dbReference type="NCBI Taxonomy" id="35708"/>
    <lineage>
        <taxon>Eukaryota</taxon>
        <taxon>Viridiplantae</taxon>
        <taxon>Streptophyta</taxon>
        <taxon>Embryophyta</taxon>
        <taxon>Tracheophyta</taxon>
        <taxon>Spermatophyta</taxon>
        <taxon>Magnoliopsida</taxon>
        <taxon>Liliopsida</taxon>
        <taxon>Poales</taxon>
        <taxon>Poaceae</taxon>
        <taxon>PACMAD clade</taxon>
        <taxon>Arundinoideae</taxon>
        <taxon>Arundineae</taxon>
        <taxon>Arundo</taxon>
    </lineage>
</organism>